<evidence type="ECO:0000313" key="2">
    <source>
        <dbReference type="EMBL" id="MDQ1022565.1"/>
    </source>
</evidence>
<reference evidence="2 3" key="1">
    <citation type="submission" date="2023-07" db="EMBL/GenBank/DDBJ databases">
        <title>Comparative genomics of wheat-associated soil bacteria to identify genetic determinants of phenazine resistance.</title>
        <authorList>
            <person name="Mouncey N."/>
        </authorList>
    </citation>
    <scope>NUCLEOTIDE SEQUENCE [LARGE SCALE GENOMIC DNA]</scope>
    <source>
        <strain evidence="2 3">V2I4</strain>
    </source>
</reference>
<comment type="caution">
    <text evidence="2">The sequence shown here is derived from an EMBL/GenBank/DDBJ whole genome shotgun (WGS) entry which is preliminary data.</text>
</comment>
<keyword evidence="3" id="KW-1185">Reference proteome</keyword>
<name>A0ABU0SG70_9ACTN</name>
<proteinExistence type="predicted"/>
<feature type="domain" description="Helicase-associated" evidence="1">
    <location>
        <begin position="42"/>
        <end position="106"/>
    </location>
</feature>
<evidence type="ECO:0000259" key="1">
    <source>
        <dbReference type="Pfam" id="PF03457"/>
    </source>
</evidence>
<sequence length="116" mass="12890">MPPAVVNRQWDRLMPAQQYLLETLGIEPAAEGEAIGPMRRSQDERWNTNVAAARQFHAREGHLRPARKHVENVNGELIKLGAFLDNARKRAAKLSAERRGQLAGLGLEWAAQEGSA</sequence>
<organism evidence="2 3">
    <name type="scientific">Streptomyces umbrinus</name>
    <dbReference type="NCBI Taxonomy" id="67370"/>
    <lineage>
        <taxon>Bacteria</taxon>
        <taxon>Bacillati</taxon>
        <taxon>Actinomycetota</taxon>
        <taxon>Actinomycetes</taxon>
        <taxon>Kitasatosporales</taxon>
        <taxon>Streptomycetaceae</taxon>
        <taxon>Streptomyces</taxon>
        <taxon>Streptomyces phaeochromogenes group</taxon>
    </lineage>
</organism>
<protein>
    <recommendedName>
        <fullName evidence="1">Helicase-associated domain-containing protein</fullName>
    </recommendedName>
</protein>
<dbReference type="Proteomes" id="UP001230328">
    <property type="component" value="Unassembled WGS sequence"/>
</dbReference>
<dbReference type="EMBL" id="JAUSZI010000002">
    <property type="protein sequence ID" value="MDQ1022565.1"/>
    <property type="molecule type" value="Genomic_DNA"/>
</dbReference>
<dbReference type="Pfam" id="PF03457">
    <property type="entry name" value="HA"/>
    <property type="match status" value="1"/>
</dbReference>
<dbReference type="InterPro" id="IPR005114">
    <property type="entry name" value="Helicase_assoc"/>
</dbReference>
<dbReference type="Gene3D" id="6.10.140.530">
    <property type="match status" value="1"/>
</dbReference>
<accession>A0ABU0SG70</accession>
<gene>
    <name evidence="2" type="ORF">QF035_000147</name>
</gene>
<evidence type="ECO:0000313" key="3">
    <source>
        <dbReference type="Proteomes" id="UP001230328"/>
    </source>
</evidence>